<evidence type="ECO:0000313" key="3">
    <source>
        <dbReference type="EMBL" id="ANU78452.1"/>
    </source>
</evidence>
<dbReference type="PANTHER" id="PTHR30231:SF41">
    <property type="entry name" value="DNA POLYMERASE III SUBUNIT EPSILON"/>
    <property type="match status" value="1"/>
</dbReference>
<organism evidence="3 4">
    <name type="scientific">Blautia pseudococcoides</name>
    <dbReference type="NCBI Taxonomy" id="1796616"/>
    <lineage>
        <taxon>Bacteria</taxon>
        <taxon>Bacillati</taxon>
        <taxon>Bacillota</taxon>
        <taxon>Clostridia</taxon>
        <taxon>Lachnospirales</taxon>
        <taxon>Lachnospiraceae</taxon>
        <taxon>Blautia</taxon>
    </lineage>
</organism>
<proteinExistence type="predicted"/>
<keyword evidence="4" id="KW-1185">Reference proteome</keyword>
<accession>A0A1C7IK06</accession>
<dbReference type="NCBIfam" id="TIGR00573">
    <property type="entry name" value="dnaq"/>
    <property type="match status" value="1"/>
</dbReference>
<dbReference type="Gene3D" id="3.30.420.10">
    <property type="entry name" value="Ribonuclease H-like superfamily/Ribonuclease H"/>
    <property type="match status" value="1"/>
</dbReference>
<dbReference type="InterPro" id="IPR012337">
    <property type="entry name" value="RNaseH-like_sf"/>
</dbReference>
<protein>
    <submittedName>
        <fullName evidence="3">DNA polymerase III subunit epsilon</fullName>
    </submittedName>
</protein>
<dbReference type="InterPro" id="IPR006054">
    <property type="entry name" value="DnaQ"/>
</dbReference>
<dbReference type="GO" id="GO:0005829">
    <property type="term" value="C:cytosol"/>
    <property type="evidence" value="ECO:0007669"/>
    <property type="project" value="TreeGrafter"/>
</dbReference>
<dbReference type="RefSeq" id="WP_065544534.1">
    <property type="nucleotide sequence ID" value="NZ_CP015405.2"/>
</dbReference>
<keyword evidence="1" id="KW-0540">Nuclease</keyword>
<dbReference type="Proteomes" id="UP000092574">
    <property type="component" value="Chromosome"/>
</dbReference>
<keyword evidence="1" id="KW-0378">Hydrolase</keyword>
<dbReference type="SUPFAM" id="SSF53098">
    <property type="entry name" value="Ribonuclease H-like"/>
    <property type="match status" value="1"/>
</dbReference>
<evidence type="ECO:0000259" key="2">
    <source>
        <dbReference type="SMART" id="SM00479"/>
    </source>
</evidence>
<dbReference type="InterPro" id="IPR013520">
    <property type="entry name" value="Ribonucl_H"/>
</dbReference>
<dbReference type="FunFam" id="3.30.420.10:FF:000045">
    <property type="entry name" value="3'-5' exonuclease DinG"/>
    <property type="match status" value="1"/>
</dbReference>
<gene>
    <name evidence="3" type="ORF">A4V09_23525</name>
</gene>
<name>A0A1C7IK06_9FIRM</name>
<evidence type="ECO:0000313" key="4">
    <source>
        <dbReference type="Proteomes" id="UP000092574"/>
    </source>
</evidence>
<evidence type="ECO:0000256" key="1">
    <source>
        <dbReference type="ARBA" id="ARBA00022839"/>
    </source>
</evidence>
<dbReference type="GO" id="GO:0045004">
    <property type="term" value="P:DNA replication proofreading"/>
    <property type="evidence" value="ECO:0007669"/>
    <property type="project" value="TreeGrafter"/>
</dbReference>
<dbReference type="GO" id="GO:0003887">
    <property type="term" value="F:DNA-directed DNA polymerase activity"/>
    <property type="evidence" value="ECO:0007669"/>
    <property type="project" value="InterPro"/>
</dbReference>
<feature type="domain" description="Exonuclease" evidence="2">
    <location>
        <begin position="3"/>
        <end position="168"/>
    </location>
</feature>
<reference evidence="3" key="1">
    <citation type="submission" date="2017-04" db="EMBL/GenBank/DDBJ databases">
        <title>Complete Genome Sequences of Twelve Strains of a Stable Defined Moderately Diverse Mouse Microbiota 2 (sDMDMm2).</title>
        <authorList>
            <person name="Uchimura Y."/>
            <person name="Wyss M."/>
            <person name="Brugiroux S."/>
            <person name="Limenitakis J.P."/>
            <person name="Stecher B."/>
            <person name="McCoy K.D."/>
            <person name="Macpherson A.J."/>
        </authorList>
    </citation>
    <scope>NUCLEOTIDE SEQUENCE</scope>
    <source>
        <strain evidence="3">YL58</strain>
    </source>
</reference>
<dbReference type="AlphaFoldDB" id="A0A1C7IK06"/>
<sequence length="236" mass="26511">MDAYIALDLETTGLSPKSDRILEIGAARVVNGIVEERCSTLIDPRMEIPEKVTELTGITEDMVVGMPEIKDVVAGLVAFCGDLPLLGHNIMFDYRFVKHSAVNSGLTFEAEGMDTLKISRALLADLPSRSLQSLRLHYGIPQENAHRALDDALTTHLLYQRLKREYGEDNAELFTPKKLNYKVKKQGPATQAQKRHLQELVKYHRIELSMDVESLTKNEASRLIDTILGCYGKIMR</sequence>
<dbReference type="OrthoDB" id="9776650at2"/>
<dbReference type="GO" id="GO:0003677">
    <property type="term" value="F:DNA binding"/>
    <property type="evidence" value="ECO:0007669"/>
    <property type="project" value="InterPro"/>
</dbReference>
<dbReference type="PANTHER" id="PTHR30231">
    <property type="entry name" value="DNA POLYMERASE III SUBUNIT EPSILON"/>
    <property type="match status" value="1"/>
</dbReference>
<dbReference type="KEGG" id="byl:A4V09_23525"/>
<dbReference type="Pfam" id="PF00929">
    <property type="entry name" value="RNase_T"/>
    <property type="match status" value="1"/>
</dbReference>
<dbReference type="EMBL" id="CP015405">
    <property type="protein sequence ID" value="ANU78452.1"/>
    <property type="molecule type" value="Genomic_DNA"/>
</dbReference>
<dbReference type="InterPro" id="IPR036397">
    <property type="entry name" value="RNaseH_sf"/>
</dbReference>
<dbReference type="GO" id="GO:0008408">
    <property type="term" value="F:3'-5' exonuclease activity"/>
    <property type="evidence" value="ECO:0007669"/>
    <property type="project" value="TreeGrafter"/>
</dbReference>
<dbReference type="SMART" id="SM00479">
    <property type="entry name" value="EXOIII"/>
    <property type="match status" value="1"/>
</dbReference>
<keyword evidence="1" id="KW-0269">Exonuclease</keyword>
<dbReference type="STRING" id="1796616.A4V09_23525"/>
<dbReference type="CDD" id="cd06127">
    <property type="entry name" value="DEDDh"/>
    <property type="match status" value="1"/>
</dbReference>